<accession>A0A7V0T5H2</accession>
<dbReference type="Proteomes" id="UP000885672">
    <property type="component" value="Unassembled WGS sequence"/>
</dbReference>
<evidence type="ECO:0000313" key="1">
    <source>
        <dbReference type="EMBL" id="HDQ99554.1"/>
    </source>
</evidence>
<proteinExistence type="predicted"/>
<gene>
    <name evidence="1" type="ORF">ENN51_04625</name>
</gene>
<comment type="caution">
    <text evidence="1">The sequence shown here is derived from an EMBL/GenBank/DDBJ whole genome shotgun (WGS) entry which is preliminary data.</text>
</comment>
<sequence length="120" mass="13396">MLIGNLPVAWFQMINDFNNSGGNDGYEEFPSDLYFMDLDGSWLDNLERYGNRDSLVPGTDGIFDTHFGDVGPEIGISRMPVHRISGRDDSLLLLVLERGHAWRTGTLPSSGRGLTYIDDD</sequence>
<dbReference type="EMBL" id="DSBX01000180">
    <property type="protein sequence ID" value="HDQ99554.1"/>
    <property type="molecule type" value="Genomic_DNA"/>
</dbReference>
<name>A0A7V0T5H2_UNCW3</name>
<organism evidence="1">
    <name type="scientific">candidate division WOR-3 bacterium</name>
    <dbReference type="NCBI Taxonomy" id="2052148"/>
    <lineage>
        <taxon>Bacteria</taxon>
        <taxon>Bacteria division WOR-3</taxon>
    </lineage>
</organism>
<protein>
    <submittedName>
        <fullName evidence="1">Uncharacterized protein</fullName>
    </submittedName>
</protein>
<dbReference type="AlphaFoldDB" id="A0A7V0T5H2"/>
<feature type="non-terminal residue" evidence="1">
    <location>
        <position position="120"/>
    </location>
</feature>
<reference evidence="1" key="1">
    <citation type="journal article" date="2020" name="mSystems">
        <title>Genome- and Community-Level Interaction Insights into Carbon Utilization and Element Cycling Functions of Hydrothermarchaeota in Hydrothermal Sediment.</title>
        <authorList>
            <person name="Zhou Z."/>
            <person name="Liu Y."/>
            <person name="Xu W."/>
            <person name="Pan J."/>
            <person name="Luo Z.H."/>
            <person name="Li M."/>
        </authorList>
    </citation>
    <scope>NUCLEOTIDE SEQUENCE [LARGE SCALE GENOMIC DNA]</scope>
    <source>
        <strain evidence="1">SpSt-1182</strain>
    </source>
</reference>